<evidence type="ECO:0000313" key="2">
    <source>
        <dbReference type="EMBL" id="SJL05238.1"/>
    </source>
</evidence>
<feature type="region of interest" description="Disordered" evidence="1">
    <location>
        <begin position="250"/>
        <end position="313"/>
    </location>
</feature>
<proteinExistence type="predicted"/>
<sequence length="313" mass="33428">MAITITLAEEHVEPLVQSVSDLVTQVEMQGGDASHYRALVSALMGGEEMVRDNDELGFPYEPPLSPPPQPSLRIDIINTDSEDEATVFGTSSSPFNLSPSFSNNDFDVAIMYDCKGAIAHDKYTPCLSSPDPLLSLVDAMDSDCGEDETIFGTSSSLVKVSMLSDDLPLDTNTHVFNNTPFSSLLKSTGRVVNRVATPFISTSSSARCISPGLSKTVSVTQMSTSPILAPRQICLPDNCADAPPAKRTRLNLSVDSDPSGSMSPDDVASNTHELASPHNDFDPDGSGGDSDGYVVHARLPGECEKRKGDKKQK</sequence>
<evidence type="ECO:0000256" key="1">
    <source>
        <dbReference type="SAM" id="MobiDB-lite"/>
    </source>
</evidence>
<dbReference type="EMBL" id="FUEG01000006">
    <property type="protein sequence ID" value="SJL05238.1"/>
    <property type="molecule type" value="Genomic_DNA"/>
</dbReference>
<keyword evidence="3" id="KW-1185">Reference proteome</keyword>
<accession>A0A284R922</accession>
<dbReference type="Proteomes" id="UP000219338">
    <property type="component" value="Unassembled WGS sequence"/>
</dbReference>
<protein>
    <submittedName>
        <fullName evidence="2">Uncharacterized protein</fullName>
    </submittedName>
</protein>
<evidence type="ECO:0000313" key="3">
    <source>
        <dbReference type="Proteomes" id="UP000219338"/>
    </source>
</evidence>
<gene>
    <name evidence="2" type="ORF">ARMOST_08604</name>
</gene>
<feature type="compositionally biased region" description="Low complexity" evidence="1">
    <location>
        <begin position="253"/>
        <end position="267"/>
    </location>
</feature>
<name>A0A284R922_ARMOS</name>
<dbReference type="AlphaFoldDB" id="A0A284R922"/>
<reference evidence="3" key="1">
    <citation type="journal article" date="2017" name="Nat. Ecol. Evol.">
        <title>Genome expansion and lineage-specific genetic innovations in the forest pathogenic fungi Armillaria.</title>
        <authorList>
            <person name="Sipos G."/>
            <person name="Prasanna A.N."/>
            <person name="Walter M.C."/>
            <person name="O'Connor E."/>
            <person name="Balint B."/>
            <person name="Krizsan K."/>
            <person name="Kiss B."/>
            <person name="Hess J."/>
            <person name="Varga T."/>
            <person name="Slot J."/>
            <person name="Riley R."/>
            <person name="Boka B."/>
            <person name="Rigling D."/>
            <person name="Barry K."/>
            <person name="Lee J."/>
            <person name="Mihaltcheva S."/>
            <person name="LaButti K."/>
            <person name="Lipzen A."/>
            <person name="Waldron R."/>
            <person name="Moloney N.M."/>
            <person name="Sperisen C."/>
            <person name="Kredics L."/>
            <person name="Vagvoelgyi C."/>
            <person name="Patrignani A."/>
            <person name="Fitzpatrick D."/>
            <person name="Nagy I."/>
            <person name="Doyle S."/>
            <person name="Anderson J.B."/>
            <person name="Grigoriev I.V."/>
            <person name="Gueldener U."/>
            <person name="Muensterkoetter M."/>
            <person name="Nagy L.G."/>
        </authorList>
    </citation>
    <scope>NUCLEOTIDE SEQUENCE [LARGE SCALE GENOMIC DNA]</scope>
    <source>
        <strain evidence="3">C18/9</strain>
    </source>
</reference>
<organism evidence="2 3">
    <name type="scientific">Armillaria ostoyae</name>
    <name type="common">Armillaria root rot fungus</name>
    <dbReference type="NCBI Taxonomy" id="47428"/>
    <lineage>
        <taxon>Eukaryota</taxon>
        <taxon>Fungi</taxon>
        <taxon>Dikarya</taxon>
        <taxon>Basidiomycota</taxon>
        <taxon>Agaricomycotina</taxon>
        <taxon>Agaricomycetes</taxon>
        <taxon>Agaricomycetidae</taxon>
        <taxon>Agaricales</taxon>
        <taxon>Marasmiineae</taxon>
        <taxon>Physalacriaceae</taxon>
        <taxon>Armillaria</taxon>
    </lineage>
</organism>